<accession>A0A0F9BH06</accession>
<dbReference type="SUPFAM" id="SSF102114">
    <property type="entry name" value="Radical SAM enzymes"/>
    <property type="match status" value="1"/>
</dbReference>
<gene>
    <name evidence="8" type="ORF">LCGC14_2448980</name>
</gene>
<dbReference type="PROSITE" id="PS51332">
    <property type="entry name" value="B12_BINDING"/>
    <property type="match status" value="1"/>
</dbReference>
<reference evidence="8" key="1">
    <citation type="journal article" date="2015" name="Nature">
        <title>Complex archaea that bridge the gap between prokaryotes and eukaryotes.</title>
        <authorList>
            <person name="Spang A."/>
            <person name="Saw J.H."/>
            <person name="Jorgensen S.L."/>
            <person name="Zaremba-Niedzwiedzka K."/>
            <person name="Martijn J."/>
            <person name="Lind A.E."/>
            <person name="van Eijk R."/>
            <person name="Schleper C."/>
            <person name="Guy L."/>
            <person name="Ettema T.J."/>
        </authorList>
    </citation>
    <scope>NUCLEOTIDE SEQUENCE</scope>
</reference>
<evidence type="ECO:0000256" key="2">
    <source>
        <dbReference type="ARBA" id="ARBA00022691"/>
    </source>
</evidence>
<dbReference type="InterPro" id="IPR058240">
    <property type="entry name" value="rSAM_sf"/>
</dbReference>
<evidence type="ECO:0000256" key="3">
    <source>
        <dbReference type="ARBA" id="ARBA00022723"/>
    </source>
</evidence>
<dbReference type="SMART" id="SM00729">
    <property type="entry name" value="Elp3"/>
    <property type="match status" value="1"/>
</dbReference>
<dbReference type="GO" id="GO:0046872">
    <property type="term" value="F:metal ion binding"/>
    <property type="evidence" value="ECO:0007669"/>
    <property type="project" value="UniProtKB-KW"/>
</dbReference>
<dbReference type="SFLD" id="SFLDG01082">
    <property type="entry name" value="B12-binding_domain_containing"/>
    <property type="match status" value="1"/>
</dbReference>
<keyword evidence="4" id="KW-0408">Iron</keyword>
<protein>
    <submittedName>
        <fullName evidence="8">Uncharacterized protein</fullName>
    </submittedName>
</protein>
<dbReference type="InterPro" id="IPR051198">
    <property type="entry name" value="BchE-like"/>
</dbReference>
<dbReference type="GO" id="GO:0031419">
    <property type="term" value="F:cobalamin binding"/>
    <property type="evidence" value="ECO:0007669"/>
    <property type="project" value="InterPro"/>
</dbReference>
<dbReference type="InterPro" id="IPR007197">
    <property type="entry name" value="rSAM"/>
</dbReference>
<evidence type="ECO:0000313" key="8">
    <source>
        <dbReference type="EMBL" id="KKL21085.1"/>
    </source>
</evidence>
<dbReference type="EMBL" id="LAZR01037859">
    <property type="protein sequence ID" value="KKL21085.1"/>
    <property type="molecule type" value="Genomic_DNA"/>
</dbReference>
<dbReference type="InterPro" id="IPR006158">
    <property type="entry name" value="Cobalamin-bd"/>
</dbReference>
<dbReference type="SFLD" id="SFLDG01123">
    <property type="entry name" value="methyltransferase_(Class_B)"/>
    <property type="match status" value="1"/>
</dbReference>
<dbReference type="InterPro" id="IPR034466">
    <property type="entry name" value="Methyltransferase_Class_B"/>
</dbReference>
<dbReference type="GO" id="GO:0051539">
    <property type="term" value="F:4 iron, 4 sulfur cluster binding"/>
    <property type="evidence" value="ECO:0007669"/>
    <property type="project" value="UniProtKB-KW"/>
</dbReference>
<evidence type="ECO:0000256" key="1">
    <source>
        <dbReference type="ARBA" id="ARBA00001966"/>
    </source>
</evidence>
<evidence type="ECO:0000256" key="5">
    <source>
        <dbReference type="ARBA" id="ARBA00023014"/>
    </source>
</evidence>
<feature type="non-terminal residue" evidence="8">
    <location>
        <position position="1"/>
    </location>
</feature>
<evidence type="ECO:0000256" key="4">
    <source>
        <dbReference type="ARBA" id="ARBA00023004"/>
    </source>
</evidence>
<dbReference type="PROSITE" id="PS51918">
    <property type="entry name" value="RADICAL_SAM"/>
    <property type="match status" value="1"/>
</dbReference>
<proteinExistence type="predicted"/>
<dbReference type="Gene3D" id="3.40.50.280">
    <property type="entry name" value="Cobalamin-binding domain"/>
    <property type="match status" value="1"/>
</dbReference>
<dbReference type="GO" id="GO:0005829">
    <property type="term" value="C:cytosol"/>
    <property type="evidence" value="ECO:0007669"/>
    <property type="project" value="TreeGrafter"/>
</dbReference>
<dbReference type="Gene3D" id="3.80.30.20">
    <property type="entry name" value="tm_1862 like domain"/>
    <property type="match status" value="1"/>
</dbReference>
<feature type="domain" description="B12-binding" evidence="6">
    <location>
        <begin position="1"/>
        <end position="49"/>
    </location>
</feature>
<organism evidence="8">
    <name type="scientific">marine sediment metagenome</name>
    <dbReference type="NCBI Taxonomy" id="412755"/>
    <lineage>
        <taxon>unclassified sequences</taxon>
        <taxon>metagenomes</taxon>
        <taxon>ecological metagenomes</taxon>
    </lineage>
</organism>
<comment type="cofactor">
    <cofactor evidence="1">
        <name>[4Fe-4S] cluster</name>
        <dbReference type="ChEBI" id="CHEBI:49883"/>
    </cofactor>
</comment>
<dbReference type="CDD" id="cd01335">
    <property type="entry name" value="Radical_SAM"/>
    <property type="match status" value="1"/>
</dbReference>
<dbReference type="SFLD" id="SFLDS00029">
    <property type="entry name" value="Radical_SAM"/>
    <property type="match status" value="1"/>
</dbReference>
<feature type="domain" description="Radical SAM core" evidence="7">
    <location>
        <begin position="99"/>
        <end position="328"/>
    </location>
</feature>
<dbReference type="InterPro" id="IPR006638">
    <property type="entry name" value="Elp3/MiaA/NifB-like_rSAM"/>
</dbReference>
<dbReference type="Pfam" id="PF04055">
    <property type="entry name" value="Radical_SAM"/>
    <property type="match status" value="1"/>
</dbReference>
<evidence type="ECO:0000259" key="6">
    <source>
        <dbReference type="PROSITE" id="PS51332"/>
    </source>
</evidence>
<sequence length="375" mass="43417">PIYVLGGHGPSPDPTFFLKKMQADIVVIGEGEETVVELMRCIEDNGTPKDIKGIAYRDPIDNTVTINERRPLIYDIDTIPWPAYKKFPIYFYRLQRYVHTDSTDFIMPVLSGRGCTFNCSFCYRMDKGFRPRLNSAILAEIEYLNKQFRINVIDFSDELLMSSKERTISLCESIINSNLNIKWHCNGRLNYADEKVLRLMKRAGCIFINYGIEALDNTVLRLMNKGLTTDVITKGVETTLKVGISPGLNLLWGSKGDTLETLNKDVEFLLKYDDCAQLRTLRFVTPYPGCPLYYQAIEKGLIDNCEDFYENKHKNSDLLAVNFTEMKEEDMYKNLYKANSMLIDNYYSKHAGYMKKQAKELYLKRDDSFRGFRQF</sequence>
<dbReference type="GO" id="GO:0003824">
    <property type="term" value="F:catalytic activity"/>
    <property type="evidence" value="ECO:0007669"/>
    <property type="project" value="InterPro"/>
</dbReference>
<evidence type="ECO:0000259" key="7">
    <source>
        <dbReference type="PROSITE" id="PS51918"/>
    </source>
</evidence>
<dbReference type="PANTHER" id="PTHR43409:SF16">
    <property type="entry name" value="SLR0320 PROTEIN"/>
    <property type="match status" value="1"/>
</dbReference>
<comment type="caution">
    <text evidence="8">The sequence shown here is derived from an EMBL/GenBank/DDBJ whole genome shotgun (WGS) entry which is preliminary data.</text>
</comment>
<dbReference type="PANTHER" id="PTHR43409">
    <property type="entry name" value="ANAEROBIC MAGNESIUM-PROTOPORPHYRIN IX MONOMETHYL ESTER CYCLASE-RELATED"/>
    <property type="match status" value="1"/>
</dbReference>
<keyword evidence="3" id="KW-0479">Metal-binding</keyword>
<keyword evidence="2" id="KW-0949">S-adenosyl-L-methionine</keyword>
<name>A0A0F9BH06_9ZZZZ</name>
<dbReference type="InterPro" id="IPR023404">
    <property type="entry name" value="rSAM_horseshoe"/>
</dbReference>
<keyword evidence="5" id="KW-0411">Iron-sulfur</keyword>
<dbReference type="AlphaFoldDB" id="A0A0F9BH06"/>